<evidence type="ECO:0000313" key="1">
    <source>
        <dbReference type="EMBL" id="ACE03887.1"/>
    </source>
</evidence>
<dbReference type="GO" id="GO:0019213">
    <property type="term" value="F:deacetylase activity"/>
    <property type="evidence" value="ECO:0007669"/>
    <property type="project" value="InterPro"/>
</dbReference>
<accession>B3EPK9</accession>
<reference evidence="1" key="1">
    <citation type="submission" date="2008-06" db="EMBL/GenBank/DDBJ databases">
        <title>Complete sequence of Chlorobium phaeobacteroides BS1.</title>
        <authorList>
            <consortium name="US DOE Joint Genome Institute"/>
            <person name="Lucas S."/>
            <person name="Copeland A."/>
            <person name="Lapidus A."/>
            <person name="Glavina del Rio T."/>
            <person name="Dalin E."/>
            <person name="Tice H."/>
            <person name="Bruce D."/>
            <person name="Goodwin L."/>
            <person name="Pitluck S."/>
            <person name="Schmutz J."/>
            <person name="Larimer F."/>
            <person name="Land M."/>
            <person name="Hauser L."/>
            <person name="Kyrpides N."/>
            <person name="Ovchinnikova G."/>
            <person name="Li T."/>
            <person name="Liu Z."/>
            <person name="Zhao F."/>
            <person name="Overmann J."/>
            <person name="Bryant D.A."/>
            <person name="Richardson P."/>
        </authorList>
    </citation>
    <scope>NUCLEOTIDE SEQUENCE [LARGE SCALE GENOMIC DNA]</scope>
    <source>
        <strain evidence="1">BS1</strain>
    </source>
</reference>
<name>B3EPK9_CHLPB</name>
<dbReference type="NCBIfam" id="TIGR04001">
    <property type="entry name" value="thiol_BshB1"/>
    <property type="match status" value="1"/>
</dbReference>
<dbReference type="InterPro" id="IPR023842">
    <property type="entry name" value="Bacillithiol_biosynth_BshB1"/>
</dbReference>
<dbReference type="HOGENOM" id="CLU_049311_3_1_10"/>
<dbReference type="GO" id="GO:0071793">
    <property type="term" value="P:bacillithiol biosynthetic process"/>
    <property type="evidence" value="ECO:0007669"/>
    <property type="project" value="InterPro"/>
</dbReference>
<dbReference type="eggNOG" id="COG2120">
    <property type="taxonomic scope" value="Bacteria"/>
</dbReference>
<dbReference type="PANTHER" id="PTHR12993:SF30">
    <property type="entry name" value="N-ACETYL-ALPHA-D-GLUCOSAMINYL L-MALATE DEACETYLASE 1"/>
    <property type="match status" value="1"/>
</dbReference>
<dbReference type="InterPro" id="IPR024078">
    <property type="entry name" value="LmbE-like_dom_sf"/>
</dbReference>
<dbReference type="EMBL" id="CP001101">
    <property type="protein sequence ID" value="ACE03887.1"/>
    <property type="molecule type" value="Genomic_DNA"/>
</dbReference>
<dbReference type="KEGG" id="cpb:Cphamn1_0942"/>
<dbReference type="Pfam" id="PF02585">
    <property type="entry name" value="PIG-L"/>
    <property type="match status" value="1"/>
</dbReference>
<dbReference type="STRING" id="331678.Cphamn1_0942"/>
<dbReference type="PANTHER" id="PTHR12993">
    <property type="entry name" value="N-ACETYLGLUCOSAMINYL-PHOSPHATIDYLINOSITOL DE-N-ACETYLASE-RELATED"/>
    <property type="match status" value="1"/>
</dbReference>
<sequence length="270" mass="30276">MFLLQDNEDVEEYMQNRDSDKVYALAFGAHPDDVELSCGATLLKIIDEGQTVAVCDLTQGEMGTLGSPKQRRKESDNATRVMGYSERVTLDLGDAKLHHTDAAVEEVIGVIRHFLPEVVFTNPPDERHPDHMKASRLVYDAVFYAGLKKITTTYNGQKQQPHRPRHLLYYMQFKHFDPSIIIDVSSTFERSRQGVLAFGSQFYQEGAGDEPETLIKRKEFLTGLEARSRYLGEQIGTRFGEGFTMPGPVGVSNFSGLFPKNGHMAPGTLQ</sequence>
<gene>
    <name evidence="1" type="ordered locus">Cphamn1_0942</name>
</gene>
<dbReference type="Gene3D" id="3.40.50.10320">
    <property type="entry name" value="LmbE-like"/>
    <property type="match status" value="1"/>
</dbReference>
<organism evidence="1">
    <name type="scientific">Chlorobium phaeobacteroides (strain BS1)</name>
    <dbReference type="NCBI Taxonomy" id="331678"/>
    <lineage>
        <taxon>Bacteria</taxon>
        <taxon>Pseudomonadati</taxon>
        <taxon>Chlorobiota</taxon>
        <taxon>Chlorobiia</taxon>
        <taxon>Chlorobiales</taxon>
        <taxon>Chlorobiaceae</taxon>
        <taxon>Chlorobium/Pelodictyon group</taxon>
        <taxon>Chlorobium</taxon>
    </lineage>
</organism>
<dbReference type="InterPro" id="IPR003737">
    <property type="entry name" value="GlcNAc_PI_deacetylase-related"/>
</dbReference>
<dbReference type="SUPFAM" id="SSF102588">
    <property type="entry name" value="LmbE-like"/>
    <property type="match status" value="1"/>
</dbReference>
<dbReference type="GO" id="GO:0016811">
    <property type="term" value="F:hydrolase activity, acting on carbon-nitrogen (but not peptide) bonds, in linear amides"/>
    <property type="evidence" value="ECO:0007669"/>
    <property type="project" value="TreeGrafter"/>
</dbReference>
<protein>
    <submittedName>
        <fullName evidence="1">LmbE family protein</fullName>
    </submittedName>
</protein>
<proteinExistence type="predicted"/>
<dbReference type="AlphaFoldDB" id="B3EPK9"/>